<evidence type="ECO:0000256" key="9">
    <source>
        <dbReference type="ARBA" id="ARBA00023065"/>
    </source>
</evidence>
<evidence type="ECO:0000256" key="7">
    <source>
        <dbReference type="ARBA" id="ARBA00022729"/>
    </source>
</evidence>
<dbReference type="Pfam" id="PF07715">
    <property type="entry name" value="Plug"/>
    <property type="match status" value="1"/>
</dbReference>
<evidence type="ECO:0000256" key="1">
    <source>
        <dbReference type="ARBA" id="ARBA00004571"/>
    </source>
</evidence>
<keyword evidence="6 14" id="KW-0812">Transmembrane</keyword>
<dbReference type="EMBL" id="JAQQLI010000023">
    <property type="protein sequence ID" value="MDC7787101.1"/>
    <property type="molecule type" value="Genomic_DNA"/>
</dbReference>
<comment type="caution">
    <text evidence="19">The sequence shown here is derived from an EMBL/GenBank/DDBJ whole genome shotgun (WGS) entry which is preliminary data.</text>
</comment>
<evidence type="ECO:0000313" key="19">
    <source>
        <dbReference type="EMBL" id="MDC7787101.1"/>
    </source>
</evidence>
<dbReference type="InterPro" id="IPR000531">
    <property type="entry name" value="Beta-barrel_TonB"/>
</dbReference>
<keyword evidence="11 14" id="KW-0472">Membrane</keyword>
<evidence type="ECO:0000313" key="20">
    <source>
        <dbReference type="Proteomes" id="UP001165652"/>
    </source>
</evidence>
<dbReference type="PANTHER" id="PTHR32552:SF84">
    <property type="entry name" value="TONB-DEPENDENT RECEPTOR-RELATED"/>
    <property type="match status" value="1"/>
</dbReference>
<dbReference type="InterPro" id="IPR036942">
    <property type="entry name" value="Beta-barrel_TonB_sf"/>
</dbReference>
<evidence type="ECO:0000256" key="8">
    <source>
        <dbReference type="ARBA" id="ARBA00023004"/>
    </source>
</evidence>
<keyword evidence="5" id="KW-0410">Iron transport</keyword>
<evidence type="ECO:0000256" key="3">
    <source>
        <dbReference type="ARBA" id="ARBA00022448"/>
    </source>
</evidence>
<sequence>MTGQALQPGLNLTVPASTGSRLNLTPLETPASVDIIPRETIVDRGQTNVIDAITQNATGITSIAAPGNGGSALVSRGFAGHGSVMQLYDGTRLYVGAGTVTFPFDTWTVDRIEVLRGPASVLYGEGAIGGVINVVPKKPTSTRQNEAMASWDSFGTWRAAIGSGGPIDETLSYRLDAVGSRSDGWLDENGEFSNAAVSGAIRWQPRSDLSFTLSNDYGYREPLRYFGTPLIGGRLDESVRFRNYNVGDSAISYEDNWTQLKAEWALSDSVTLRNTAYRLTTHRHWKDVETYAWDQATGSIKRSSYIEIVHDEEQWGNRADATFKGHLFGLKNELVVGAEANVITFKHTNNSPYGGTSTVNPWVFDPGLFVNLAGTYPRYESDTRQYAVFAEDRLVLTDRLSIIGGLRHEAPTVRRDDLVAGTSFEREFSATTWRTGAVYEAIPGLALYAQYATGVDPIGNVISTSVAQKDYQMSTGRQVEAGVKQSFWEGRGEWTLAAYHIVKNNLLTADINNPTVSVQVGEQSSRGIEASMALRLPHGWRIEANGTVLKAQYDDFSEAVSGVSVSRAGNRPVNVPNSSANAWVTWAFLPGWEARAGVQYVGARYADAANLYLLPEYHVVNAGIDYKPRDNVKLSLRLYNLLDEVYAVTGKGTTAWVLGSPRAAEVSLRITF</sequence>
<dbReference type="RefSeq" id="WP_272777942.1">
    <property type="nucleotide sequence ID" value="NZ_JAQQLI010000023.1"/>
</dbReference>
<keyword evidence="10 16" id="KW-0798">TonB box</keyword>
<dbReference type="PANTHER" id="PTHR32552">
    <property type="entry name" value="FERRICHROME IRON RECEPTOR-RELATED"/>
    <property type="match status" value="1"/>
</dbReference>
<evidence type="ECO:0000256" key="6">
    <source>
        <dbReference type="ARBA" id="ARBA00022692"/>
    </source>
</evidence>
<feature type="domain" description="TonB-dependent receptor plug" evidence="18">
    <location>
        <begin position="27"/>
        <end position="131"/>
    </location>
</feature>
<reference evidence="19" key="1">
    <citation type="journal article" date="2023" name="Microbiol Resour">
        <title>Genome Sequences of Rhodoplanes serenus and Two Thermotolerant Strains, Rhodoplanes tepidamans and 'Rhodoplanes cryptolactis,' Further Refine the Genus.</title>
        <authorList>
            <person name="Rayyan A.A."/>
            <person name="Kyndt J.A."/>
        </authorList>
    </citation>
    <scope>NUCLEOTIDE SEQUENCE</scope>
    <source>
        <strain evidence="19">DSM 9987</strain>
    </source>
</reference>
<dbReference type="Gene3D" id="2.40.170.20">
    <property type="entry name" value="TonB-dependent receptor, beta-barrel domain"/>
    <property type="match status" value="1"/>
</dbReference>
<keyword evidence="8" id="KW-0408">Iron</keyword>
<protein>
    <submittedName>
        <fullName evidence="19">TonB-dependent receptor</fullName>
    </submittedName>
</protein>
<keyword evidence="13 14" id="KW-0998">Cell outer membrane</keyword>
<keyword evidence="7" id="KW-0732">Signal</keyword>
<feature type="domain" description="TonB-dependent receptor-like beta-barrel" evidence="17">
    <location>
        <begin position="203"/>
        <end position="641"/>
    </location>
</feature>
<evidence type="ECO:0000256" key="5">
    <source>
        <dbReference type="ARBA" id="ARBA00022496"/>
    </source>
</evidence>
<evidence type="ECO:0000256" key="14">
    <source>
        <dbReference type="PROSITE-ProRule" id="PRU01360"/>
    </source>
</evidence>
<keyword evidence="3 14" id="KW-0813">Transport</keyword>
<evidence type="ECO:0000256" key="10">
    <source>
        <dbReference type="ARBA" id="ARBA00023077"/>
    </source>
</evidence>
<evidence type="ECO:0000256" key="11">
    <source>
        <dbReference type="ARBA" id="ARBA00023136"/>
    </source>
</evidence>
<dbReference type="Pfam" id="PF00593">
    <property type="entry name" value="TonB_dep_Rec_b-barrel"/>
    <property type="match status" value="1"/>
</dbReference>
<evidence type="ECO:0000259" key="18">
    <source>
        <dbReference type="Pfam" id="PF07715"/>
    </source>
</evidence>
<dbReference type="Gene3D" id="2.170.130.10">
    <property type="entry name" value="TonB-dependent receptor, plug domain"/>
    <property type="match status" value="1"/>
</dbReference>
<name>A0ABT5JCK4_RHOTP</name>
<keyword evidence="20" id="KW-1185">Reference proteome</keyword>
<evidence type="ECO:0000256" key="12">
    <source>
        <dbReference type="ARBA" id="ARBA00023170"/>
    </source>
</evidence>
<dbReference type="InterPro" id="IPR012910">
    <property type="entry name" value="Plug_dom"/>
</dbReference>
<evidence type="ECO:0000256" key="16">
    <source>
        <dbReference type="RuleBase" id="RU003357"/>
    </source>
</evidence>
<comment type="similarity">
    <text evidence="2 14 16">Belongs to the TonB-dependent receptor family.</text>
</comment>
<proteinExistence type="inferred from homology"/>
<dbReference type="SUPFAM" id="SSF56935">
    <property type="entry name" value="Porins"/>
    <property type="match status" value="1"/>
</dbReference>
<feature type="short sequence motif" description="TonB C-terminal box" evidence="15">
    <location>
        <begin position="655"/>
        <end position="672"/>
    </location>
</feature>
<dbReference type="PROSITE" id="PS52016">
    <property type="entry name" value="TONB_DEPENDENT_REC_3"/>
    <property type="match status" value="1"/>
</dbReference>
<accession>A0ABT5JCK4</accession>
<evidence type="ECO:0000256" key="15">
    <source>
        <dbReference type="PROSITE-ProRule" id="PRU10144"/>
    </source>
</evidence>
<organism evidence="19 20">
    <name type="scientific">Rhodoplanes tepidamans</name>
    <name type="common">Rhodoplanes cryptolactis</name>
    <dbReference type="NCBI Taxonomy" id="200616"/>
    <lineage>
        <taxon>Bacteria</taxon>
        <taxon>Pseudomonadati</taxon>
        <taxon>Pseudomonadota</taxon>
        <taxon>Alphaproteobacteria</taxon>
        <taxon>Hyphomicrobiales</taxon>
        <taxon>Nitrobacteraceae</taxon>
        <taxon>Rhodoplanes</taxon>
    </lineage>
</organism>
<evidence type="ECO:0000256" key="13">
    <source>
        <dbReference type="ARBA" id="ARBA00023237"/>
    </source>
</evidence>
<dbReference type="InterPro" id="IPR010105">
    <property type="entry name" value="TonB_sidphr_rcpt"/>
</dbReference>
<dbReference type="PROSITE" id="PS01156">
    <property type="entry name" value="TONB_DEPENDENT_REC_2"/>
    <property type="match status" value="1"/>
</dbReference>
<dbReference type="InterPro" id="IPR037066">
    <property type="entry name" value="Plug_dom_sf"/>
</dbReference>
<comment type="subcellular location">
    <subcellularLocation>
        <location evidence="1 14">Cell outer membrane</location>
        <topology evidence="1 14">Multi-pass membrane protein</topology>
    </subcellularLocation>
</comment>
<evidence type="ECO:0000256" key="2">
    <source>
        <dbReference type="ARBA" id="ARBA00009810"/>
    </source>
</evidence>
<keyword evidence="12 19" id="KW-0675">Receptor</keyword>
<dbReference type="InterPro" id="IPR039426">
    <property type="entry name" value="TonB-dep_rcpt-like"/>
</dbReference>
<dbReference type="InterPro" id="IPR010917">
    <property type="entry name" value="TonB_rcpt_CS"/>
</dbReference>
<dbReference type="NCBIfam" id="TIGR01783">
    <property type="entry name" value="TonB-siderophor"/>
    <property type="match status" value="1"/>
</dbReference>
<evidence type="ECO:0000259" key="17">
    <source>
        <dbReference type="Pfam" id="PF00593"/>
    </source>
</evidence>
<keyword evidence="9" id="KW-0406">Ion transport</keyword>
<evidence type="ECO:0000256" key="4">
    <source>
        <dbReference type="ARBA" id="ARBA00022452"/>
    </source>
</evidence>
<dbReference type="Proteomes" id="UP001165652">
    <property type="component" value="Unassembled WGS sequence"/>
</dbReference>
<gene>
    <name evidence="19" type="ORF">PQJ73_15520</name>
</gene>
<keyword evidence="4 14" id="KW-1134">Transmembrane beta strand</keyword>
<reference evidence="19" key="2">
    <citation type="submission" date="2023-02" db="EMBL/GenBank/DDBJ databases">
        <authorList>
            <person name="Rayyan A."/>
            <person name="Meyer T."/>
            <person name="Kyndt J.A."/>
        </authorList>
    </citation>
    <scope>NUCLEOTIDE SEQUENCE</scope>
    <source>
        <strain evidence="19">DSM 9987</strain>
    </source>
</reference>
<dbReference type="CDD" id="cd01347">
    <property type="entry name" value="ligand_gated_channel"/>
    <property type="match status" value="1"/>
</dbReference>